<dbReference type="RefSeq" id="WP_315735059.1">
    <property type="nucleotide sequence ID" value="NZ_JAVYII010000008.1"/>
</dbReference>
<feature type="region of interest" description="Disordered" evidence="1">
    <location>
        <begin position="1"/>
        <end position="34"/>
    </location>
</feature>
<name>A0ABU3Q026_9ACTN</name>
<accession>A0ABU3Q026</accession>
<feature type="compositionally biased region" description="Basic and acidic residues" evidence="1">
    <location>
        <begin position="17"/>
        <end position="34"/>
    </location>
</feature>
<organism evidence="2 3">
    <name type="scientific">Nocardioides imazamoxiresistens</name>
    <dbReference type="NCBI Taxonomy" id="3231893"/>
    <lineage>
        <taxon>Bacteria</taxon>
        <taxon>Bacillati</taxon>
        <taxon>Actinomycetota</taxon>
        <taxon>Actinomycetes</taxon>
        <taxon>Propionibacteriales</taxon>
        <taxon>Nocardioidaceae</taxon>
        <taxon>Nocardioides</taxon>
    </lineage>
</organism>
<gene>
    <name evidence="2" type="ORF">RDV89_17400</name>
</gene>
<evidence type="ECO:0000256" key="1">
    <source>
        <dbReference type="SAM" id="MobiDB-lite"/>
    </source>
</evidence>
<proteinExistence type="predicted"/>
<evidence type="ECO:0000313" key="3">
    <source>
        <dbReference type="Proteomes" id="UP001268542"/>
    </source>
</evidence>
<reference evidence="2 3" key="1">
    <citation type="submission" date="2023-08" db="EMBL/GenBank/DDBJ databases">
        <title>Nocardioides seae sp. nov., a bacterium isolated from a soil.</title>
        <authorList>
            <person name="Wang X."/>
        </authorList>
    </citation>
    <scope>NUCLEOTIDE SEQUENCE [LARGE SCALE GENOMIC DNA]</scope>
    <source>
        <strain evidence="2 3">YZH12</strain>
    </source>
</reference>
<dbReference type="EMBL" id="JAVYII010000008">
    <property type="protein sequence ID" value="MDT9594868.1"/>
    <property type="molecule type" value="Genomic_DNA"/>
</dbReference>
<comment type="caution">
    <text evidence="2">The sequence shown here is derived from an EMBL/GenBank/DDBJ whole genome shotgun (WGS) entry which is preliminary data.</text>
</comment>
<evidence type="ECO:0000313" key="2">
    <source>
        <dbReference type="EMBL" id="MDT9594868.1"/>
    </source>
</evidence>
<keyword evidence="3" id="KW-1185">Reference proteome</keyword>
<dbReference type="Proteomes" id="UP001268542">
    <property type="component" value="Unassembled WGS sequence"/>
</dbReference>
<sequence>MTNVRKPVVHRQGTRQQKLEAARQRRLDLDRGERDREERIDAAVVDFEEAWLAREEAVAATGTAEAQAAEALQRLVEERVNVATAAQLTGVEPPILRRLRSVGSSGERLA</sequence>
<protein>
    <submittedName>
        <fullName evidence="2">Uncharacterized protein</fullName>
    </submittedName>
</protein>